<keyword evidence="6 7" id="KW-0472">Membrane</keyword>
<dbReference type="PANTHER" id="PTHR43337">
    <property type="entry name" value="XANTHINE/URACIL PERMEASE C887.17-RELATED"/>
    <property type="match status" value="1"/>
</dbReference>
<dbReference type="PANTHER" id="PTHR43337:SF1">
    <property type="entry name" value="XANTHINE_URACIL PERMEASE C887.17-RELATED"/>
    <property type="match status" value="1"/>
</dbReference>
<organism evidence="8">
    <name type="scientific">Clostridioides difficile</name>
    <name type="common">Peptoclostridium difficile</name>
    <dbReference type="NCBI Taxonomy" id="1496"/>
    <lineage>
        <taxon>Bacteria</taxon>
        <taxon>Bacillati</taxon>
        <taxon>Bacillota</taxon>
        <taxon>Clostridia</taxon>
        <taxon>Peptostreptococcales</taxon>
        <taxon>Peptostreptococcaceae</taxon>
        <taxon>Clostridioides</taxon>
    </lineage>
</organism>
<dbReference type="AlphaFoldDB" id="A0A381ID44"/>
<gene>
    <name evidence="8" type="primary">yicO</name>
    <name evidence="8" type="ORF">NCTC13307_02764</name>
</gene>
<dbReference type="EMBL" id="UFWD01000001">
    <property type="protein sequence ID" value="SUY25356.1"/>
    <property type="molecule type" value="Genomic_DNA"/>
</dbReference>
<evidence type="ECO:0000256" key="3">
    <source>
        <dbReference type="ARBA" id="ARBA00022448"/>
    </source>
</evidence>
<dbReference type="InterPro" id="IPR006043">
    <property type="entry name" value="NCS2"/>
</dbReference>
<feature type="transmembrane region" description="Helical" evidence="7">
    <location>
        <begin position="58"/>
        <end position="87"/>
    </location>
</feature>
<keyword evidence="5 7" id="KW-1133">Transmembrane helix</keyword>
<evidence type="ECO:0000313" key="8">
    <source>
        <dbReference type="EMBL" id="SUY25356.1"/>
    </source>
</evidence>
<sequence>MLDEKGNVPNVGRALLTDAVATTVGAGLGVSTVTTYVESSTGVIAGGRTGWTAITVGILFLAAMFFSPVFIAIPSCATAPALIYVGYLMLGTVKDIEFDNITEGVPAFVTIACMALTYSIGDGLTLGILTYVFRKYIL</sequence>
<evidence type="ECO:0000256" key="6">
    <source>
        <dbReference type="ARBA" id="ARBA00023136"/>
    </source>
</evidence>
<evidence type="ECO:0000256" key="1">
    <source>
        <dbReference type="ARBA" id="ARBA00004127"/>
    </source>
</evidence>
<name>A0A381ID44_CLODI</name>
<accession>A0A381ID44</accession>
<evidence type="ECO:0000256" key="7">
    <source>
        <dbReference type="SAM" id="Phobius"/>
    </source>
</evidence>
<evidence type="ECO:0000256" key="4">
    <source>
        <dbReference type="ARBA" id="ARBA00022692"/>
    </source>
</evidence>
<comment type="similarity">
    <text evidence="2">Belongs to the nucleobase:cation symporter-2 (NCS2) (TC 2.A.40) family. Azg-like subfamily.</text>
</comment>
<proteinExistence type="inferred from homology"/>
<dbReference type="GO" id="GO:0005886">
    <property type="term" value="C:plasma membrane"/>
    <property type="evidence" value="ECO:0007669"/>
    <property type="project" value="TreeGrafter"/>
</dbReference>
<dbReference type="GO" id="GO:0005345">
    <property type="term" value="F:purine nucleobase transmembrane transporter activity"/>
    <property type="evidence" value="ECO:0007669"/>
    <property type="project" value="TreeGrafter"/>
</dbReference>
<keyword evidence="4 7" id="KW-0812">Transmembrane</keyword>
<dbReference type="InterPro" id="IPR045018">
    <property type="entry name" value="Azg-like"/>
</dbReference>
<evidence type="ECO:0000256" key="2">
    <source>
        <dbReference type="ARBA" id="ARBA00005697"/>
    </source>
</evidence>
<keyword evidence="3" id="KW-0813">Transport</keyword>
<dbReference type="GO" id="GO:0012505">
    <property type="term" value="C:endomembrane system"/>
    <property type="evidence" value="ECO:0007669"/>
    <property type="project" value="UniProtKB-SubCell"/>
</dbReference>
<reference evidence="8" key="1">
    <citation type="submission" date="2018-06" db="EMBL/GenBank/DDBJ databases">
        <authorList>
            <consortium name="Pathogen Informatics"/>
            <person name="Doyle S."/>
        </authorList>
    </citation>
    <scope>NUCLEOTIDE SEQUENCE</scope>
    <source>
        <strain evidence="8">NCTC13307</strain>
    </source>
</reference>
<dbReference type="Pfam" id="PF00860">
    <property type="entry name" value="Xan_ur_permease"/>
    <property type="match status" value="1"/>
</dbReference>
<feature type="transmembrane region" description="Helical" evidence="7">
    <location>
        <begin position="107"/>
        <end position="133"/>
    </location>
</feature>
<evidence type="ECO:0000256" key="5">
    <source>
        <dbReference type="ARBA" id="ARBA00022989"/>
    </source>
</evidence>
<protein>
    <submittedName>
        <fullName evidence="8">Xanthine/uracil permease</fullName>
    </submittedName>
</protein>
<comment type="subcellular location">
    <subcellularLocation>
        <location evidence="1">Endomembrane system</location>
        <topology evidence="1">Multi-pass membrane protein</topology>
    </subcellularLocation>
</comment>